<feature type="domain" description="Methyltransferase" evidence="1">
    <location>
        <begin position="48"/>
        <end position="146"/>
    </location>
</feature>
<keyword evidence="2" id="KW-0489">Methyltransferase</keyword>
<keyword evidence="3" id="KW-1185">Reference proteome</keyword>
<dbReference type="InterPro" id="IPR041698">
    <property type="entry name" value="Methyltransf_25"/>
</dbReference>
<evidence type="ECO:0000313" key="3">
    <source>
        <dbReference type="Proteomes" id="UP000283523"/>
    </source>
</evidence>
<dbReference type="Pfam" id="PF13649">
    <property type="entry name" value="Methyltransf_25"/>
    <property type="match status" value="1"/>
</dbReference>
<organism evidence="2 3">
    <name type="scientific">Fibrisoma montanum</name>
    <dbReference type="NCBI Taxonomy" id="2305895"/>
    <lineage>
        <taxon>Bacteria</taxon>
        <taxon>Pseudomonadati</taxon>
        <taxon>Bacteroidota</taxon>
        <taxon>Cytophagia</taxon>
        <taxon>Cytophagales</taxon>
        <taxon>Spirosomataceae</taxon>
        <taxon>Fibrisoma</taxon>
    </lineage>
</organism>
<dbReference type="GO" id="GO:0032259">
    <property type="term" value="P:methylation"/>
    <property type="evidence" value="ECO:0007669"/>
    <property type="project" value="UniProtKB-KW"/>
</dbReference>
<gene>
    <name evidence="2" type="ORF">DYU11_30310</name>
</gene>
<accession>A0A418LXW1</accession>
<dbReference type="Gene3D" id="3.40.50.150">
    <property type="entry name" value="Vaccinia Virus protein VP39"/>
    <property type="match status" value="1"/>
</dbReference>
<proteinExistence type="predicted"/>
<dbReference type="EMBL" id="QXED01000014">
    <property type="protein sequence ID" value="RIV18001.1"/>
    <property type="molecule type" value="Genomic_DNA"/>
</dbReference>
<dbReference type="SUPFAM" id="SSF53335">
    <property type="entry name" value="S-adenosyl-L-methionine-dependent methyltransferases"/>
    <property type="match status" value="1"/>
</dbReference>
<dbReference type="InterPro" id="IPR029063">
    <property type="entry name" value="SAM-dependent_MTases_sf"/>
</dbReference>
<evidence type="ECO:0000259" key="1">
    <source>
        <dbReference type="Pfam" id="PF13649"/>
    </source>
</evidence>
<dbReference type="GO" id="GO:0008168">
    <property type="term" value="F:methyltransferase activity"/>
    <property type="evidence" value="ECO:0007669"/>
    <property type="project" value="UniProtKB-KW"/>
</dbReference>
<keyword evidence="2" id="KW-0808">Transferase</keyword>
<sequence>MPTQVTGFGGNFDRVAPVYDALSFIVFGRSLLQAQTTFLSAIPGNASILIVGGGTGMVLEQVLLQCHPRRVLYLEASARMLARASGRMLRRPLLGSVEFRLGDETALQPDERFDVIMTPFVLDLFTGQTLANTILPRLRRTLAPGGLWLVTDFVRMEKWQHQTLIGLMIAFFRLTAGIETQQLADWPKLLSEQGVTLTRSQSAVGGMVVSQVWQAATVS</sequence>
<dbReference type="AlphaFoldDB" id="A0A418LXW1"/>
<evidence type="ECO:0000313" key="2">
    <source>
        <dbReference type="EMBL" id="RIV18001.1"/>
    </source>
</evidence>
<name>A0A418LXW1_9BACT</name>
<dbReference type="RefSeq" id="WP_119671501.1">
    <property type="nucleotide sequence ID" value="NZ_QXED01000014.1"/>
</dbReference>
<dbReference type="OrthoDB" id="836632at2"/>
<dbReference type="CDD" id="cd02440">
    <property type="entry name" value="AdoMet_MTases"/>
    <property type="match status" value="1"/>
</dbReference>
<comment type="caution">
    <text evidence="2">The sequence shown here is derived from an EMBL/GenBank/DDBJ whole genome shotgun (WGS) entry which is preliminary data.</text>
</comment>
<protein>
    <submittedName>
        <fullName evidence="2">Class I SAM-dependent methyltransferase</fullName>
    </submittedName>
</protein>
<dbReference type="Proteomes" id="UP000283523">
    <property type="component" value="Unassembled WGS sequence"/>
</dbReference>
<reference evidence="2 3" key="1">
    <citation type="submission" date="2018-08" db="EMBL/GenBank/DDBJ databases">
        <title>Fibrisoma montanum sp. nov., isolated from Danxia mountain soil.</title>
        <authorList>
            <person name="Huang Y."/>
        </authorList>
    </citation>
    <scope>NUCLEOTIDE SEQUENCE [LARGE SCALE GENOMIC DNA]</scope>
    <source>
        <strain evidence="2 3">HYT19</strain>
    </source>
</reference>